<dbReference type="RefSeq" id="XP_007370089.1">
    <property type="nucleotide sequence ID" value="XM_007370027.1"/>
</dbReference>
<keyword evidence="1" id="KW-0472">Membrane</keyword>
<dbReference type="HOGENOM" id="CLU_3068643_0_0_1"/>
<evidence type="ECO:0000256" key="1">
    <source>
        <dbReference type="SAM" id="Phobius"/>
    </source>
</evidence>
<keyword evidence="1" id="KW-0812">Transmembrane</keyword>
<dbReference type="GeneID" id="18836027"/>
<evidence type="ECO:0000313" key="2">
    <source>
        <dbReference type="EMBL" id="EJF57147.1"/>
    </source>
</evidence>
<dbReference type="Proteomes" id="UP000053319">
    <property type="component" value="Unassembled WGS sequence"/>
</dbReference>
<feature type="transmembrane region" description="Helical" evidence="1">
    <location>
        <begin position="16"/>
        <end position="33"/>
    </location>
</feature>
<proteinExistence type="predicted"/>
<keyword evidence="1" id="KW-1133">Transmembrane helix</keyword>
<accession>R7SQA7</accession>
<sequence length="53" mass="6213">MDLSGRRDHLDPKRGMYVHLDMWYLLVTWYLRWDHRNGIARALEGAMAGEAAP</sequence>
<dbReference type="AlphaFoldDB" id="R7SQA7"/>
<gene>
    <name evidence="2" type="ORF">DICSQDRAFT_140592</name>
</gene>
<organism evidence="2 3">
    <name type="scientific">Dichomitus squalens (strain LYAD-421)</name>
    <name type="common">Western red white-rot fungus</name>
    <dbReference type="NCBI Taxonomy" id="732165"/>
    <lineage>
        <taxon>Eukaryota</taxon>
        <taxon>Fungi</taxon>
        <taxon>Dikarya</taxon>
        <taxon>Basidiomycota</taxon>
        <taxon>Agaricomycotina</taxon>
        <taxon>Agaricomycetes</taxon>
        <taxon>Polyporales</taxon>
        <taxon>Polyporaceae</taxon>
        <taxon>Dichomitus</taxon>
    </lineage>
</organism>
<dbReference type="EMBL" id="JH719456">
    <property type="protein sequence ID" value="EJF57147.1"/>
    <property type="molecule type" value="Genomic_DNA"/>
</dbReference>
<dbReference type="KEGG" id="dsq:DICSQDRAFT_140592"/>
<protein>
    <submittedName>
        <fullName evidence="2">Uncharacterized protein</fullName>
    </submittedName>
</protein>
<evidence type="ECO:0000313" key="3">
    <source>
        <dbReference type="Proteomes" id="UP000053319"/>
    </source>
</evidence>
<name>R7SQA7_DICSQ</name>
<reference evidence="2 3" key="1">
    <citation type="journal article" date="2012" name="Science">
        <title>The Paleozoic origin of enzymatic lignin decomposition reconstructed from 31 fungal genomes.</title>
        <authorList>
            <person name="Floudas D."/>
            <person name="Binder M."/>
            <person name="Riley R."/>
            <person name="Barry K."/>
            <person name="Blanchette R.A."/>
            <person name="Henrissat B."/>
            <person name="Martinez A.T."/>
            <person name="Otillar R."/>
            <person name="Spatafora J.W."/>
            <person name="Yadav J.S."/>
            <person name="Aerts A."/>
            <person name="Benoit I."/>
            <person name="Boyd A."/>
            <person name="Carlson A."/>
            <person name="Copeland A."/>
            <person name="Coutinho P.M."/>
            <person name="de Vries R.P."/>
            <person name="Ferreira P."/>
            <person name="Findley K."/>
            <person name="Foster B."/>
            <person name="Gaskell J."/>
            <person name="Glotzer D."/>
            <person name="Gorecki P."/>
            <person name="Heitman J."/>
            <person name="Hesse C."/>
            <person name="Hori C."/>
            <person name="Igarashi K."/>
            <person name="Jurgens J.A."/>
            <person name="Kallen N."/>
            <person name="Kersten P."/>
            <person name="Kohler A."/>
            <person name="Kuees U."/>
            <person name="Kumar T.K.A."/>
            <person name="Kuo A."/>
            <person name="LaButti K."/>
            <person name="Larrondo L.F."/>
            <person name="Lindquist E."/>
            <person name="Ling A."/>
            <person name="Lombard V."/>
            <person name="Lucas S."/>
            <person name="Lundell T."/>
            <person name="Martin R."/>
            <person name="McLaughlin D.J."/>
            <person name="Morgenstern I."/>
            <person name="Morin E."/>
            <person name="Murat C."/>
            <person name="Nagy L.G."/>
            <person name="Nolan M."/>
            <person name="Ohm R.A."/>
            <person name="Patyshakuliyeva A."/>
            <person name="Rokas A."/>
            <person name="Ruiz-Duenas F.J."/>
            <person name="Sabat G."/>
            <person name="Salamov A."/>
            <person name="Samejima M."/>
            <person name="Schmutz J."/>
            <person name="Slot J.C."/>
            <person name="St John F."/>
            <person name="Stenlid J."/>
            <person name="Sun H."/>
            <person name="Sun S."/>
            <person name="Syed K."/>
            <person name="Tsang A."/>
            <person name="Wiebenga A."/>
            <person name="Young D."/>
            <person name="Pisabarro A."/>
            <person name="Eastwood D.C."/>
            <person name="Martin F."/>
            <person name="Cullen D."/>
            <person name="Grigoriev I.V."/>
            <person name="Hibbett D.S."/>
        </authorList>
    </citation>
    <scope>NUCLEOTIDE SEQUENCE [LARGE SCALE GENOMIC DNA]</scope>
    <source>
        <strain evidence="2 3">LYAD-421 SS1</strain>
    </source>
</reference>